<dbReference type="InterPro" id="IPR050472">
    <property type="entry name" value="Anth_synth/Amidotransfase"/>
</dbReference>
<accession>A0A9D1LTT4</accession>
<dbReference type="AlphaFoldDB" id="A0A9D1LTT4"/>
<protein>
    <recommendedName>
        <fullName evidence="2">Glutamine amidotransferase domain-containing protein</fullName>
    </recommendedName>
</protein>
<proteinExistence type="predicted"/>
<sequence length="173" mass="18435">MVLYLGGKELYAFIAQTGAVLSCDVGEENIEKIIIAEASENAISAVKFAMDNQIPLLGVLDGYQGVICAFGGECAPVECAEGKQEWAVIDADMPVFKGLESVVKVCRGSPVALVEETKPQELDCIARAETGEVLAVRNVLSSGGYGDIYAVNFYIHSSLTPNGIDIINNFLNL</sequence>
<feature type="domain" description="Glutamine amidotransferase" evidence="2">
    <location>
        <begin position="39"/>
        <end position="171"/>
    </location>
</feature>
<dbReference type="Pfam" id="PF00117">
    <property type="entry name" value="GATase"/>
    <property type="match status" value="1"/>
</dbReference>
<dbReference type="Gene3D" id="3.40.50.880">
    <property type="match status" value="1"/>
</dbReference>
<keyword evidence="1" id="KW-0315">Glutamine amidotransferase</keyword>
<dbReference type="GO" id="GO:0004049">
    <property type="term" value="F:anthranilate synthase activity"/>
    <property type="evidence" value="ECO:0007669"/>
    <property type="project" value="TreeGrafter"/>
</dbReference>
<dbReference type="Proteomes" id="UP000824111">
    <property type="component" value="Unassembled WGS sequence"/>
</dbReference>
<dbReference type="PROSITE" id="PS51273">
    <property type="entry name" value="GATASE_TYPE_1"/>
    <property type="match status" value="1"/>
</dbReference>
<reference evidence="3" key="1">
    <citation type="submission" date="2020-10" db="EMBL/GenBank/DDBJ databases">
        <authorList>
            <person name="Gilroy R."/>
        </authorList>
    </citation>
    <scope>NUCLEOTIDE SEQUENCE</scope>
    <source>
        <strain evidence="3">ChiSjej4B22-9803</strain>
    </source>
</reference>
<dbReference type="PANTHER" id="PTHR43418:SF4">
    <property type="entry name" value="MULTIFUNCTIONAL TRYPTOPHAN BIOSYNTHESIS PROTEIN"/>
    <property type="match status" value="1"/>
</dbReference>
<reference evidence="3" key="2">
    <citation type="journal article" date="2021" name="PeerJ">
        <title>Extensive microbial diversity within the chicken gut microbiome revealed by metagenomics and culture.</title>
        <authorList>
            <person name="Gilroy R."/>
            <person name="Ravi A."/>
            <person name="Getino M."/>
            <person name="Pursley I."/>
            <person name="Horton D.L."/>
            <person name="Alikhan N.F."/>
            <person name="Baker D."/>
            <person name="Gharbi K."/>
            <person name="Hall N."/>
            <person name="Watson M."/>
            <person name="Adriaenssens E.M."/>
            <person name="Foster-Nyarko E."/>
            <person name="Jarju S."/>
            <person name="Secka A."/>
            <person name="Antonio M."/>
            <person name="Oren A."/>
            <person name="Chaudhuri R.R."/>
            <person name="La Ragione R."/>
            <person name="Hildebrand F."/>
            <person name="Pallen M.J."/>
        </authorList>
    </citation>
    <scope>NUCLEOTIDE SEQUENCE</scope>
    <source>
        <strain evidence="3">ChiSjej4B22-9803</strain>
    </source>
</reference>
<dbReference type="EMBL" id="DVND01000007">
    <property type="protein sequence ID" value="HIU47762.1"/>
    <property type="molecule type" value="Genomic_DNA"/>
</dbReference>
<evidence type="ECO:0000256" key="1">
    <source>
        <dbReference type="ARBA" id="ARBA00022962"/>
    </source>
</evidence>
<evidence type="ECO:0000313" key="4">
    <source>
        <dbReference type="Proteomes" id="UP000824111"/>
    </source>
</evidence>
<comment type="caution">
    <text evidence="3">The sequence shown here is derived from an EMBL/GenBank/DDBJ whole genome shotgun (WGS) entry which is preliminary data.</text>
</comment>
<organism evidence="3 4">
    <name type="scientific">Candidatus Avimonoglobus intestinipullorum</name>
    <dbReference type="NCBI Taxonomy" id="2840699"/>
    <lineage>
        <taxon>Bacteria</taxon>
        <taxon>Bacillati</taxon>
        <taxon>Bacillota</taxon>
        <taxon>Clostridia</taxon>
        <taxon>Eubacteriales</taxon>
        <taxon>Candidatus Avimonoglobus</taxon>
    </lineage>
</organism>
<dbReference type="PANTHER" id="PTHR43418">
    <property type="entry name" value="MULTIFUNCTIONAL TRYPTOPHAN BIOSYNTHESIS PROTEIN-RELATED"/>
    <property type="match status" value="1"/>
</dbReference>
<evidence type="ECO:0000313" key="3">
    <source>
        <dbReference type="EMBL" id="HIU47762.1"/>
    </source>
</evidence>
<dbReference type="InterPro" id="IPR017926">
    <property type="entry name" value="GATASE"/>
</dbReference>
<dbReference type="InterPro" id="IPR029062">
    <property type="entry name" value="Class_I_gatase-like"/>
</dbReference>
<dbReference type="GO" id="GO:0000162">
    <property type="term" value="P:L-tryptophan biosynthetic process"/>
    <property type="evidence" value="ECO:0007669"/>
    <property type="project" value="TreeGrafter"/>
</dbReference>
<name>A0A9D1LTT4_9FIRM</name>
<gene>
    <name evidence="3" type="ORF">IAB04_00195</name>
</gene>
<evidence type="ECO:0000259" key="2">
    <source>
        <dbReference type="Pfam" id="PF00117"/>
    </source>
</evidence>
<dbReference type="GO" id="GO:0005829">
    <property type="term" value="C:cytosol"/>
    <property type="evidence" value="ECO:0007669"/>
    <property type="project" value="TreeGrafter"/>
</dbReference>
<dbReference type="SUPFAM" id="SSF52317">
    <property type="entry name" value="Class I glutamine amidotransferase-like"/>
    <property type="match status" value="1"/>
</dbReference>